<keyword evidence="3 8" id="KW-0418">Kinase</keyword>
<dbReference type="GO" id="GO:0005524">
    <property type="term" value="F:ATP binding"/>
    <property type="evidence" value="ECO:0007669"/>
    <property type="project" value="UniProtKB-UniRule"/>
</dbReference>
<dbReference type="PROSITE" id="PS50011">
    <property type="entry name" value="PROTEIN_KINASE_DOM"/>
    <property type="match status" value="1"/>
</dbReference>
<dbReference type="InterPro" id="IPR017441">
    <property type="entry name" value="Protein_kinase_ATP_BS"/>
</dbReference>
<feature type="domain" description="Protein kinase" evidence="7">
    <location>
        <begin position="50"/>
        <end position="310"/>
    </location>
</feature>
<proteinExistence type="predicted"/>
<dbReference type="PROSITE" id="PS00108">
    <property type="entry name" value="PROTEIN_KINASE_ST"/>
    <property type="match status" value="1"/>
</dbReference>
<reference evidence="8 9" key="1">
    <citation type="journal article" date="2018" name="Nat. Biotechnol.">
        <title>A standardized bacterial taxonomy based on genome phylogeny substantially revises the tree of life.</title>
        <authorList>
            <person name="Parks D.H."/>
            <person name="Chuvochina M."/>
            <person name="Waite D.W."/>
            <person name="Rinke C."/>
            <person name="Skarshewski A."/>
            <person name="Chaumeil P.A."/>
            <person name="Hugenholtz P."/>
        </authorList>
    </citation>
    <scope>NUCLEOTIDE SEQUENCE [LARGE SCALE GENOMIC DNA]</scope>
    <source>
        <strain evidence="8">UBA8844</strain>
    </source>
</reference>
<dbReference type="InterPro" id="IPR008271">
    <property type="entry name" value="Ser/Thr_kinase_AS"/>
</dbReference>
<gene>
    <name evidence="8" type="ORF">DGD08_18075</name>
</gene>
<sequence>MASRRVTRRTNGRWQGVMEFRRSSPQLTAMSDPSSQDIESRLRTALAGQYRVEGLLGQGGMGAVFRAHDEALDRPVAIKVVSPDMAASAELRQRFVMESRTVARLRHPNIVAVYAAGEVDGLLYFVMEFVPGESLRDRLTREHKLSEHDAAPILRDMGLALDYAHAAGVVHRDVKPENVLLDRETGRAMLTDFGVARALQSNVQLTGAGFVLGSPRYMSPEQAGGEPSIDGRSDLYSLGLIAVEMITGTPAVEATTAATVLIKHLTEQVPSLAVSAPGTSETVSQAVDLLLRKDPNERWARGRDFAAAVMGEPIPGTTPAPGALSRTTANARASRAAKTMRTWIGAGVGTLAAVAAGVFFLGNRGSSSDKEWIVAPFEVQSPDRSLDWLREGGLNMLTISLAQWKDLHVVEYERTLDLLRDEKLEDARRVGLEDAQRLARRGGAGRVVLGQLTLAGDSVIATANLYDVRSGKVTDRARAAALRTADPRGLFEQLAGELLDLVGGPRLSLDLAQQTTTSVEAYRLYLTGLRALNSWRLAQADSMFSQAIELDSTFALAYYRRSLGQGWRGRMDSSMLFDVDHAVQYASRLPSRQQEIVRGQAELTRGFVNMATGDPVASRASFLQSRDRFAKLVVIDSLDAEAWYALADADYHLVWSTSYGRNADSASKYLNESMRAFQRTIRLDSTFHLAYQHLVDLYERAAVPRSFILVNDSIKAGGSEANERRVGTPERIATLRTAASARAREAALGWIAADPDASQARLSLATNLEAAGMADSAVKVLQATMARSSTNSAAVPWRILRIRARQLQPGIGRAYADLLGRTPVDSFAAMGLLERYSALTDAMSAAGLSGRLSLLPTAADLLTNTTVMLPAVAQTPTRVIAQWFALAVRGGAGVPLTTAEKAQFDEVTSILSKLPPERRDRVSAYLMYLGTRDSTYAKIALKTVADQGDTVGYPELVALLSLQRGDKATAERLARSFPLPDSLRKSVIGTTGMRMVSRALVLSELGNTRRAVETLEAIDPVRFQRSDALDITWAVYVRQFMLRGQLYEKLDERAKALASYERFLTLWQEAEEPLQPQLREAREAVARLRDAAVTRPG</sequence>
<feature type="transmembrane region" description="Helical" evidence="6">
    <location>
        <begin position="342"/>
        <end position="361"/>
    </location>
</feature>
<protein>
    <submittedName>
        <fullName evidence="8">Serine/threonine protein kinase</fullName>
    </submittedName>
</protein>
<dbReference type="PANTHER" id="PTHR43289">
    <property type="entry name" value="MITOGEN-ACTIVATED PROTEIN KINASE KINASE KINASE 20-RELATED"/>
    <property type="match status" value="1"/>
</dbReference>
<evidence type="ECO:0000256" key="6">
    <source>
        <dbReference type="SAM" id="Phobius"/>
    </source>
</evidence>
<keyword evidence="8" id="KW-0723">Serine/threonine-protein kinase</keyword>
<dbReference type="Gene3D" id="3.30.200.20">
    <property type="entry name" value="Phosphorylase Kinase, domain 1"/>
    <property type="match status" value="1"/>
</dbReference>
<evidence type="ECO:0000313" key="8">
    <source>
        <dbReference type="EMBL" id="HCT59113.1"/>
    </source>
</evidence>
<evidence type="ECO:0000259" key="7">
    <source>
        <dbReference type="PROSITE" id="PS50011"/>
    </source>
</evidence>
<dbReference type="InterPro" id="IPR011990">
    <property type="entry name" value="TPR-like_helical_dom_sf"/>
</dbReference>
<dbReference type="AlphaFoldDB" id="A0A3D4VDC0"/>
<evidence type="ECO:0000256" key="2">
    <source>
        <dbReference type="ARBA" id="ARBA00022741"/>
    </source>
</evidence>
<feature type="binding site" evidence="5">
    <location>
        <position position="79"/>
    </location>
    <ligand>
        <name>ATP</name>
        <dbReference type="ChEBI" id="CHEBI:30616"/>
    </ligand>
</feature>
<dbReference type="SMART" id="SM00220">
    <property type="entry name" value="S_TKc"/>
    <property type="match status" value="1"/>
</dbReference>
<dbReference type="Proteomes" id="UP000264071">
    <property type="component" value="Unassembled WGS sequence"/>
</dbReference>
<keyword evidence="6" id="KW-0812">Transmembrane</keyword>
<keyword evidence="1" id="KW-0808">Transferase</keyword>
<dbReference type="Gene3D" id="1.10.510.10">
    <property type="entry name" value="Transferase(Phosphotransferase) domain 1"/>
    <property type="match status" value="1"/>
</dbReference>
<dbReference type="PROSITE" id="PS00107">
    <property type="entry name" value="PROTEIN_KINASE_ATP"/>
    <property type="match status" value="1"/>
</dbReference>
<comment type="caution">
    <text evidence="8">The sequence shown here is derived from an EMBL/GenBank/DDBJ whole genome shotgun (WGS) entry which is preliminary data.</text>
</comment>
<dbReference type="GO" id="GO:0004674">
    <property type="term" value="F:protein serine/threonine kinase activity"/>
    <property type="evidence" value="ECO:0007669"/>
    <property type="project" value="UniProtKB-KW"/>
</dbReference>
<dbReference type="InterPro" id="IPR000719">
    <property type="entry name" value="Prot_kinase_dom"/>
</dbReference>
<dbReference type="InterPro" id="IPR011009">
    <property type="entry name" value="Kinase-like_dom_sf"/>
</dbReference>
<evidence type="ECO:0000256" key="5">
    <source>
        <dbReference type="PROSITE-ProRule" id="PRU10141"/>
    </source>
</evidence>
<evidence type="ECO:0000313" key="9">
    <source>
        <dbReference type="Proteomes" id="UP000264071"/>
    </source>
</evidence>
<keyword evidence="6" id="KW-0472">Membrane</keyword>
<dbReference type="Pfam" id="PF00069">
    <property type="entry name" value="Pkinase"/>
    <property type="match status" value="1"/>
</dbReference>
<keyword evidence="4 5" id="KW-0067">ATP-binding</keyword>
<dbReference type="PANTHER" id="PTHR43289:SF6">
    <property type="entry name" value="SERINE_THREONINE-PROTEIN KINASE NEKL-3"/>
    <property type="match status" value="1"/>
</dbReference>
<keyword evidence="2 5" id="KW-0547">Nucleotide-binding</keyword>
<evidence type="ECO:0000256" key="4">
    <source>
        <dbReference type="ARBA" id="ARBA00022840"/>
    </source>
</evidence>
<name>A0A3D4VDC0_9BACT</name>
<dbReference type="CDD" id="cd14014">
    <property type="entry name" value="STKc_PknB_like"/>
    <property type="match status" value="1"/>
</dbReference>
<accession>A0A3D4VDC0</accession>
<dbReference type="SUPFAM" id="SSF56112">
    <property type="entry name" value="Protein kinase-like (PK-like)"/>
    <property type="match status" value="1"/>
</dbReference>
<keyword evidence="6" id="KW-1133">Transmembrane helix</keyword>
<dbReference type="SUPFAM" id="SSF48452">
    <property type="entry name" value="TPR-like"/>
    <property type="match status" value="1"/>
</dbReference>
<evidence type="ECO:0000256" key="3">
    <source>
        <dbReference type="ARBA" id="ARBA00022777"/>
    </source>
</evidence>
<evidence type="ECO:0000256" key="1">
    <source>
        <dbReference type="ARBA" id="ARBA00022679"/>
    </source>
</evidence>
<dbReference type="Gene3D" id="1.25.40.10">
    <property type="entry name" value="Tetratricopeptide repeat domain"/>
    <property type="match status" value="1"/>
</dbReference>
<organism evidence="8 9">
    <name type="scientific">Gemmatimonas aurantiaca</name>
    <dbReference type="NCBI Taxonomy" id="173480"/>
    <lineage>
        <taxon>Bacteria</taxon>
        <taxon>Pseudomonadati</taxon>
        <taxon>Gemmatimonadota</taxon>
        <taxon>Gemmatimonadia</taxon>
        <taxon>Gemmatimonadales</taxon>
        <taxon>Gemmatimonadaceae</taxon>
        <taxon>Gemmatimonas</taxon>
    </lineage>
</organism>
<dbReference type="EMBL" id="DPIY01000012">
    <property type="protein sequence ID" value="HCT59113.1"/>
    <property type="molecule type" value="Genomic_DNA"/>
</dbReference>